<dbReference type="AlphaFoldDB" id="A0AAW5YWZ6"/>
<proteinExistence type="predicted"/>
<dbReference type="SUPFAM" id="SSF52540">
    <property type="entry name" value="P-loop containing nucleoside triphosphate hydrolases"/>
    <property type="match status" value="2"/>
</dbReference>
<dbReference type="Gene3D" id="3.40.50.300">
    <property type="entry name" value="P-loop containing nucleotide triphosphate hydrolases"/>
    <property type="match status" value="1"/>
</dbReference>
<organism evidence="2 3">
    <name type="scientific">Lactobacillus delbrueckii</name>
    <dbReference type="NCBI Taxonomy" id="1584"/>
    <lineage>
        <taxon>Bacteria</taxon>
        <taxon>Bacillati</taxon>
        <taxon>Bacillota</taxon>
        <taxon>Bacilli</taxon>
        <taxon>Lactobacillales</taxon>
        <taxon>Lactobacillaceae</taxon>
        <taxon>Lactobacillus</taxon>
    </lineage>
</organism>
<dbReference type="RefSeq" id="WP_271024892.1">
    <property type="nucleotide sequence ID" value="NZ_JAQIEY010000038.1"/>
</dbReference>
<evidence type="ECO:0000313" key="2">
    <source>
        <dbReference type="EMBL" id="MDA3768550.1"/>
    </source>
</evidence>
<dbReference type="InterPro" id="IPR014001">
    <property type="entry name" value="Helicase_ATP-bd"/>
</dbReference>
<dbReference type="GO" id="GO:0005829">
    <property type="term" value="C:cytosol"/>
    <property type="evidence" value="ECO:0007669"/>
    <property type="project" value="TreeGrafter"/>
</dbReference>
<name>A0AAW5YWZ6_9LACO</name>
<gene>
    <name evidence="2" type="ORF">PF586_08920</name>
</gene>
<dbReference type="Proteomes" id="UP001210502">
    <property type="component" value="Unassembled WGS sequence"/>
</dbReference>
<dbReference type="Pfam" id="PF04851">
    <property type="entry name" value="ResIII"/>
    <property type="match status" value="1"/>
</dbReference>
<dbReference type="EMBL" id="JAQIEY010000038">
    <property type="protein sequence ID" value="MDA3768550.1"/>
    <property type="molecule type" value="Genomic_DNA"/>
</dbReference>
<dbReference type="GO" id="GO:0016787">
    <property type="term" value="F:hydrolase activity"/>
    <property type="evidence" value="ECO:0007669"/>
    <property type="project" value="InterPro"/>
</dbReference>
<evidence type="ECO:0000259" key="1">
    <source>
        <dbReference type="PROSITE" id="PS51192"/>
    </source>
</evidence>
<dbReference type="PANTHER" id="PTHR47396:SF1">
    <property type="entry name" value="ATP-DEPENDENT HELICASE IRC3-RELATED"/>
    <property type="match status" value="1"/>
</dbReference>
<comment type="caution">
    <text evidence="2">The sequence shown here is derived from an EMBL/GenBank/DDBJ whole genome shotgun (WGS) entry which is preliminary data.</text>
</comment>
<dbReference type="CDD" id="cd17926">
    <property type="entry name" value="DEXHc_RE"/>
    <property type="match status" value="1"/>
</dbReference>
<dbReference type="GO" id="GO:0003677">
    <property type="term" value="F:DNA binding"/>
    <property type="evidence" value="ECO:0007669"/>
    <property type="project" value="InterPro"/>
</dbReference>
<dbReference type="PROSITE" id="PS51192">
    <property type="entry name" value="HELICASE_ATP_BIND_1"/>
    <property type="match status" value="1"/>
</dbReference>
<accession>A0AAW5YWZ6</accession>
<keyword evidence="2" id="KW-0347">Helicase</keyword>
<dbReference type="PANTHER" id="PTHR47396">
    <property type="entry name" value="TYPE I RESTRICTION ENZYME ECOKI R PROTEIN"/>
    <property type="match status" value="1"/>
</dbReference>
<dbReference type="InterPro" id="IPR050742">
    <property type="entry name" value="Helicase_Restrict-Modif_Enz"/>
</dbReference>
<evidence type="ECO:0000313" key="3">
    <source>
        <dbReference type="Proteomes" id="UP001210502"/>
    </source>
</evidence>
<dbReference type="InterPro" id="IPR006935">
    <property type="entry name" value="Helicase/UvrB_N"/>
</dbReference>
<sequence length="890" mass="103623">MAKKKQVVKREFALIDESNRKSEISIFSNDEKIAPVPQYVFENLKHQLRPYQKQALFNLNWTQRDVNSNKYNHLMFNMATGSGKTDLMAAIVLYMYGEYGYRNFLFVSNTNAVVEKTKENFLNETGGKYLFSQPINIDGKRINIKDVNRFSNQMSNDTIQMKLTTVQSLSNELLSIRENGLTFDDLENQKIVILADEAHHFNASTKKDKLTQHTWEALLDKIRQANSANRQFEFTATIDVDKEEVYQKYRDKIIYKYELDKFMGEGYSKSVYRLQANNSDKEKMLNAVLLSQYRKRLAKKHNIADFKPVILFKSNLVKVSKQAQAEFLQLIEGLTASDLTQFIADQLKITHSEALRHTYEYWKNVDMTEAVSEIKRDFERKTSVNVNDTASEGILGDKADFKKLNTLEDPNNPIRTIFAVAKLTEGWDVLNLFDIVRIGEQSTTLMQTNSEAQLIGRGARYYPFEYEGERSYTRRFNSKENDMYLLESLYYHTINDSKYINNLHKSFDKMNLVSENDDDSNYQILSAKVKEGFQRTKVYKRGKLYQNKQEDVPAEDYSNIGAYGVDGKTMMVNVNSSTMEAGVSAAYDNETADVQKTVCDFYKASDRRLIKKAMARDRFYRYDVLSTYVPKLKSIEEFITSNDWLGRLKVVALVSDDSIELSMEERCQIVQKALTKIKEKIKQNYQKKRGTKEFYPVPISSIVHDYSKRVYTGERSQVSESIFSVDMSKKSWFVYDRAIVDHLEHEFISMIGRFVDDNELTKKYDDVYLIRNEETIDGLKIFEFQPGEDGVRHYQGFMPDFILYLADRDQQLAYQIFAEPKGDQLLNKDGWKQTLLESLDNIEVIAENEKIKLLGLKFYLRGDQNHIEEELSNKLGIDYRGFKFSMDKQK</sequence>
<dbReference type="CDD" id="cd18785">
    <property type="entry name" value="SF2_C"/>
    <property type="match status" value="1"/>
</dbReference>
<reference evidence="2" key="1">
    <citation type="submission" date="2023-01" db="EMBL/GenBank/DDBJ databases">
        <title>Sequencing of the bacterial strains from artisanal fermented milk Matsoni.</title>
        <authorList>
            <person name="Rozman V."/>
            <person name="Accetto T."/>
            <person name="Bogovic Matijasic B."/>
        </authorList>
    </citation>
    <scope>NUCLEOTIDE SEQUENCE</scope>
    <source>
        <strain evidence="2">Lbl333</strain>
    </source>
</reference>
<keyword evidence="2" id="KW-0547">Nucleotide-binding</keyword>
<dbReference type="InterPro" id="IPR027417">
    <property type="entry name" value="P-loop_NTPase"/>
</dbReference>
<keyword evidence="2" id="KW-0067">ATP-binding</keyword>
<protein>
    <submittedName>
        <fullName evidence="2">DEAD/DEAH box helicase family protein</fullName>
    </submittedName>
</protein>
<dbReference type="GO" id="GO:0004386">
    <property type="term" value="F:helicase activity"/>
    <property type="evidence" value="ECO:0007669"/>
    <property type="project" value="UniProtKB-KW"/>
</dbReference>
<dbReference type="SMART" id="SM00487">
    <property type="entry name" value="DEXDc"/>
    <property type="match status" value="1"/>
</dbReference>
<feature type="domain" description="Helicase ATP-binding" evidence="1">
    <location>
        <begin position="65"/>
        <end position="256"/>
    </location>
</feature>
<dbReference type="GO" id="GO:0005524">
    <property type="term" value="F:ATP binding"/>
    <property type="evidence" value="ECO:0007669"/>
    <property type="project" value="InterPro"/>
</dbReference>
<keyword evidence="2" id="KW-0378">Hydrolase</keyword>